<dbReference type="Gene3D" id="3.40.190.100">
    <property type="entry name" value="Glycine betaine-binding periplasmic protein, domain 2"/>
    <property type="match status" value="1"/>
</dbReference>
<dbReference type="RefSeq" id="WP_183651038.1">
    <property type="nucleotide sequence ID" value="NZ_JACIJG010000006.1"/>
</dbReference>
<reference evidence="3 4" key="1">
    <citation type="submission" date="2020-08" db="EMBL/GenBank/DDBJ databases">
        <title>Genomic Encyclopedia of Type Strains, Phase IV (KMG-IV): sequencing the most valuable type-strain genomes for metagenomic binning, comparative biology and taxonomic classification.</title>
        <authorList>
            <person name="Goeker M."/>
        </authorList>
    </citation>
    <scope>NUCLEOTIDE SEQUENCE [LARGE SCALE GENOMIC DNA]</scope>
    <source>
        <strain evidence="3 4">DSM 26944</strain>
    </source>
</reference>
<proteinExistence type="predicted"/>
<gene>
    <name evidence="3" type="ORF">FHS76_001855</name>
</gene>
<dbReference type="SUPFAM" id="SSF53850">
    <property type="entry name" value="Periplasmic binding protein-like II"/>
    <property type="match status" value="1"/>
</dbReference>
<dbReference type="EMBL" id="JACIJG010000006">
    <property type="protein sequence ID" value="MBB5701980.1"/>
    <property type="molecule type" value="Genomic_DNA"/>
</dbReference>
<feature type="chain" id="PRO_5031112492" evidence="1">
    <location>
        <begin position="27"/>
        <end position="339"/>
    </location>
</feature>
<keyword evidence="4" id="KW-1185">Reference proteome</keyword>
<evidence type="ECO:0000256" key="1">
    <source>
        <dbReference type="SAM" id="SignalP"/>
    </source>
</evidence>
<dbReference type="InterPro" id="IPR007210">
    <property type="entry name" value="ABC_Gly_betaine_transp_sub-bd"/>
</dbReference>
<dbReference type="Pfam" id="PF04069">
    <property type="entry name" value="OpuAC"/>
    <property type="match status" value="1"/>
</dbReference>
<feature type="domain" description="ABC-type glycine betaine transport system substrate-binding" evidence="2">
    <location>
        <begin position="39"/>
        <end position="316"/>
    </location>
</feature>
<feature type="signal peptide" evidence="1">
    <location>
        <begin position="1"/>
        <end position="26"/>
    </location>
</feature>
<sequence length="339" mass="36698">MQLKWKAPLIAALFVGGVMQAFPASAADTACGTDKKFDIVEMSWPSAAALAHIHATILRDGYGCNVEIVAGETLPSVSSMITRGHPALAPELWTGAILELWNKGLSEGKTVKFGDAISDGTLEGWFIPKYVQEEHPELAKVEDVIARPDLFPDPEATDKGRFYSCPPGWSCERANASLFKALGMDEKWNLFSPGSGGALDASVARAFIRKEPVLFYYWGPSAILGKYETVQLDLGKVDPDVYACNVDVHCDKQPGKTAFPSSPALVGGAVWIKDEAPVIADYLSKVGMTNNEISKLLVYGDENKADAAATAMNFLKTESAVWKKWVQPDVAERVEAALK</sequence>
<evidence type="ECO:0000313" key="4">
    <source>
        <dbReference type="Proteomes" id="UP000555546"/>
    </source>
</evidence>
<dbReference type="AlphaFoldDB" id="A0A7W9AWN4"/>
<organism evidence="3 4">
    <name type="scientific">Brucella daejeonensis</name>
    <dbReference type="NCBI Taxonomy" id="659015"/>
    <lineage>
        <taxon>Bacteria</taxon>
        <taxon>Pseudomonadati</taxon>
        <taxon>Pseudomonadota</taxon>
        <taxon>Alphaproteobacteria</taxon>
        <taxon>Hyphomicrobiales</taxon>
        <taxon>Brucellaceae</taxon>
        <taxon>Brucella/Ochrobactrum group</taxon>
        <taxon>Brucella</taxon>
    </lineage>
</organism>
<comment type="caution">
    <text evidence="3">The sequence shown here is derived from an EMBL/GenBank/DDBJ whole genome shotgun (WGS) entry which is preliminary data.</text>
</comment>
<accession>A0A7W9AWN4</accession>
<evidence type="ECO:0000259" key="2">
    <source>
        <dbReference type="Pfam" id="PF04069"/>
    </source>
</evidence>
<dbReference type="Proteomes" id="UP000555546">
    <property type="component" value="Unassembled WGS sequence"/>
</dbReference>
<protein>
    <submittedName>
        <fullName evidence="3">Glycine betaine/proline transport system substrate-binding protein</fullName>
    </submittedName>
</protein>
<dbReference type="GO" id="GO:0043190">
    <property type="term" value="C:ATP-binding cassette (ABC) transporter complex"/>
    <property type="evidence" value="ECO:0007669"/>
    <property type="project" value="InterPro"/>
</dbReference>
<dbReference type="GO" id="GO:0022857">
    <property type="term" value="F:transmembrane transporter activity"/>
    <property type="evidence" value="ECO:0007669"/>
    <property type="project" value="InterPro"/>
</dbReference>
<evidence type="ECO:0000313" key="3">
    <source>
        <dbReference type="EMBL" id="MBB5701980.1"/>
    </source>
</evidence>
<name>A0A7W9AWN4_9HYPH</name>
<keyword evidence="1" id="KW-0732">Signal</keyword>